<evidence type="ECO:0000313" key="1">
    <source>
        <dbReference type="EMBL" id="MBX16994.1"/>
    </source>
</evidence>
<organism evidence="1">
    <name type="scientific">Rhizophora mucronata</name>
    <name type="common">Asiatic mangrove</name>
    <dbReference type="NCBI Taxonomy" id="61149"/>
    <lineage>
        <taxon>Eukaryota</taxon>
        <taxon>Viridiplantae</taxon>
        <taxon>Streptophyta</taxon>
        <taxon>Embryophyta</taxon>
        <taxon>Tracheophyta</taxon>
        <taxon>Spermatophyta</taxon>
        <taxon>Magnoliopsida</taxon>
        <taxon>eudicotyledons</taxon>
        <taxon>Gunneridae</taxon>
        <taxon>Pentapetalae</taxon>
        <taxon>rosids</taxon>
        <taxon>fabids</taxon>
        <taxon>Malpighiales</taxon>
        <taxon>Rhizophoraceae</taxon>
        <taxon>Rhizophora</taxon>
    </lineage>
</organism>
<dbReference type="EMBL" id="GGEC01036510">
    <property type="protein sequence ID" value="MBX16994.1"/>
    <property type="molecule type" value="Transcribed_RNA"/>
</dbReference>
<sequence>MFLCLSDPWLQFLHRHLLHTGYHSHQTPSSMRKDRSILSRLPLPLSSLHPSPLGFPIPLSVVAEAPPPPHPAIIRRFSGDGTRRSRTW</sequence>
<reference evidence="1" key="1">
    <citation type="submission" date="2018-02" db="EMBL/GenBank/DDBJ databases">
        <title>Rhizophora mucronata_Transcriptome.</title>
        <authorList>
            <person name="Meera S.P."/>
            <person name="Sreeshan A."/>
            <person name="Augustine A."/>
        </authorList>
    </citation>
    <scope>NUCLEOTIDE SEQUENCE</scope>
    <source>
        <tissue evidence="1">Leaf</tissue>
    </source>
</reference>
<proteinExistence type="predicted"/>
<dbReference type="AlphaFoldDB" id="A0A2P2LGB7"/>
<name>A0A2P2LGB7_RHIMU</name>
<protein>
    <submittedName>
        <fullName evidence="1">Uncharacterized protein</fullName>
    </submittedName>
</protein>
<accession>A0A2P2LGB7</accession>